<accession>U9TLN5</accession>
<dbReference type="HOGENOM" id="CLU_2224596_0_0_1"/>
<protein>
    <submittedName>
        <fullName evidence="1">Uncharacterized protein</fullName>
    </submittedName>
</protein>
<proteinExistence type="predicted"/>
<sequence length="106" mass="12047">MTEMVSSYFRSRINFVFRLGSHVNTLEFLVKINIWKWKTGDNGAINRVEETPKGTSIGSLHDATLSSLKPISTGESFTNYKLVAEVKRLVEWLVEKVADFANFLYG</sequence>
<dbReference type="EMBL" id="KI290615">
    <property type="protein sequence ID" value="ESA07208.1"/>
    <property type="molecule type" value="Genomic_DNA"/>
</dbReference>
<gene>
    <name evidence="1" type="ORF">GLOINDRAFT_98893</name>
</gene>
<organism evidence="1">
    <name type="scientific">Rhizophagus irregularis (strain DAOM 181602 / DAOM 197198 / MUCL 43194)</name>
    <name type="common">Arbuscular mycorrhizal fungus</name>
    <name type="synonym">Glomus intraradices</name>
    <dbReference type="NCBI Taxonomy" id="747089"/>
    <lineage>
        <taxon>Eukaryota</taxon>
        <taxon>Fungi</taxon>
        <taxon>Fungi incertae sedis</taxon>
        <taxon>Mucoromycota</taxon>
        <taxon>Glomeromycotina</taxon>
        <taxon>Glomeromycetes</taxon>
        <taxon>Glomerales</taxon>
        <taxon>Glomeraceae</taxon>
        <taxon>Rhizophagus</taxon>
    </lineage>
</organism>
<name>U9TLN5_RHIID</name>
<reference evidence="1" key="1">
    <citation type="submission" date="2013-07" db="EMBL/GenBank/DDBJ databases">
        <title>The genome of an arbuscular mycorrhizal fungus provides insights into the evolution of the oldest plant symbiosis.</title>
        <authorList>
            <consortium name="DOE Joint Genome Institute"/>
            <person name="Tisserant E."/>
            <person name="Malbreil M."/>
            <person name="Kuo A."/>
            <person name="Kohler A."/>
            <person name="Symeonidi A."/>
            <person name="Balestrini R."/>
            <person name="Charron P."/>
            <person name="Duensing N."/>
            <person name="Frei-dit-Frey N."/>
            <person name="Gianinazzi-Pearson V."/>
            <person name="Gilbert B."/>
            <person name="Handa Y."/>
            <person name="Hijri M."/>
            <person name="Kaul R."/>
            <person name="Kawaguchi M."/>
            <person name="Krajinski F."/>
            <person name="Lammers P."/>
            <person name="Lapierre D."/>
            <person name="Masclaux F.G."/>
            <person name="Murat C."/>
            <person name="Morin E."/>
            <person name="Ndikumana S."/>
            <person name="Pagni M."/>
            <person name="Petitpierre D."/>
            <person name="Requena N."/>
            <person name="Rosikiewicz P."/>
            <person name="Riley R."/>
            <person name="Saito K."/>
            <person name="San Clemente H."/>
            <person name="Shapiro H."/>
            <person name="van Tuinen D."/>
            <person name="Becard G."/>
            <person name="Bonfante P."/>
            <person name="Paszkowski U."/>
            <person name="Shachar-Hill Y."/>
            <person name="Young J.P."/>
            <person name="Sanders I.R."/>
            <person name="Henrissat B."/>
            <person name="Rensing S.A."/>
            <person name="Grigoriev I.V."/>
            <person name="Corradi N."/>
            <person name="Roux C."/>
            <person name="Martin F."/>
        </authorList>
    </citation>
    <scope>NUCLEOTIDE SEQUENCE</scope>
    <source>
        <strain evidence="1">DAOM 197198</strain>
    </source>
</reference>
<evidence type="ECO:0000313" key="1">
    <source>
        <dbReference type="EMBL" id="ESA07208.1"/>
    </source>
</evidence>
<dbReference type="AlphaFoldDB" id="U9TLN5"/>